<keyword evidence="1" id="KW-0472">Membrane</keyword>
<feature type="transmembrane region" description="Helical" evidence="1">
    <location>
        <begin position="43"/>
        <end position="64"/>
    </location>
</feature>
<dbReference type="EMBL" id="CP089984">
    <property type="protein sequence ID" value="WXB17864.1"/>
    <property type="molecule type" value="Genomic_DNA"/>
</dbReference>
<feature type="transmembrane region" description="Helical" evidence="1">
    <location>
        <begin position="12"/>
        <end position="31"/>
    </location>
</feature>
<accession>A0ABZ2M6B1</accession>
<evidence type="ECO:0000313" key="3">
    <source>
        <dbReference type="Proteomes" id="UP001370348"/>
    </source>
</evidence>
<evidence type="ECO:0000256" key="1">
    <source>
        <dbReference type="SAM" id="Phobius"/>
    </source>
</evidence>
<reference evidence="2 3" key="1">
    <citation type="submission" date="2021-12" db="EMBL/GenBank/DDBJ databases">
        <title>Discovery of the Pendulisporaceae a myxobacterial family with distinct sporulation behavior and unique specialized metabolism.</title>
        <authorList>
            <person name="Garcia R."/>
            <person name="Popoff A."/>
            <person name="Bader C.D."/>
            <person name="Loehr J."/>
            <person name="Walesch S."/>
            <person name="Walt C."/>
            <person name="Boldt J."/>
            <person name="Bunk B."/>
            <person name="Haeckl F.J.F.P.J."/>
            <person name="Gunesch A.P."/>
            <person name="Birkelbach J."/>
            <person name="Nuebel U."/>
            <person name="Pietschmann T."/>
            <person name="Bach T."/>
            <person name="Mueller R."/>
        </authorList>
    </citation>
    <scope>NUCLEOTIDE SEQUENCE [LARGE SCALE GENOMIC DNA]</scope>
    <source>
        <strain evidence="2 3">MSr11954</strain>
    </source>
</reference>
<dbReference type="Proteomes" id="UP001370348">
    <property type="component" value="Chromosome"/>
</dbReference>
<name>A0ABZ2M6B1_9BACT</name>
<keyword evidence="3" id="KW-1185">Reference proteome</keyword>
<keyword evidence="1" id="KW-1133">Transmembrane helix</keyword>
<feature type="transmembrane region" description="Helical" evidence="1">
    <location>
        <begin position="70"/>
        <end position="89"/>
    </location>
</feature>
<sequence length="91" mass="9453">MARKTAGHTAVRITAAVFGSLALAIAASICIGRVAPFSHSTRFAIAHYGFVPLWIAGACFGFTAKSGARAWAGYAALVVLFLVLARFGGRP</sequence>
<dbReference type="RefSeq" id="WP_394827506.1">
    <property type="nucleotide sequence ID" value="NZ_CP089984.1"/>
</dbReference>
<gene>
    <name evidence="2" type="ORF">LZC94_11435</name>
</gene>
<proteinExistence type="predicted"/>
<protein>
    <submittedName>
        <fullName evidence="2">Uncharacterized protein</fullName>
    </submittedName>
</protein>
<keyword evidence="1" id="KW-0812">Transmembrane</keyword>
<evidence type="ECO:0000313" key="2">
    <source>
        <dbReference type="EMBL" id="WXB17864.1"/>
    </source>
</evidence>
<organism evidence="2 3">
    <name type="scientific">Pendulispora albinea</name>
    <dbReference type="NCBI Taxonomy" id="2741071"/>
    <lineage>
        <taxon>Bacteria</taxon>
        <taxon>Pseudomonadati</taxon>
        <taxon>Myxococcota</taxon>
        <taxon>Myxococcia</taxon>
        <taxon>Myxococcales</taxon>
        <taxon>Sorangiineae</taxon>
        <taxon>Pendulisporaceae</taxon>
        <taxon>Pendulispora</taxon>
    </lineage>
</organism>